<evidence type="ECO:0000256" key="2">
    <source>
        <dbReference type="ARBA" id="ARBA00022723"/>
    </source>
</evidence>
<evidence type="ECO:0000256" key="4">
    <source>
        <dbReference type="ARBA" id="ARBA00022833"/>
    </source>
</evidence>
<dbReference type="EMBL" id="NRJH01000041">
    <property type="protein sequence ID" value="RIY32344.1"/>
    <property type="molecule type" value="Genomic_DNA"/>
</dbReference>
<keyword evidence="5 6" id="KW-0482">Metalloprotease</keyword>
<dbReference type="InterPro" id="IPR001915">
    <property type="entry name" value="Peptidase_M48"/>
</dbReference>
<evidence type="ECO:0000259" key="8">
    <source>
        <dbReference type="Pfam" id="PF01435"/>
    </source>
</evidence>
<dbReference type="PANTHER" id="PTHR22726">
    <property type="entry name" value="METALLOENDOPEPTIDASE OMA1"/>
    <property type="match status" value="1"/>
</dbReference>
<evidence type="ECO:0000313" key="10">
    <source>
        <dbReference type="Proteomes" id="UP000266258"/>
    </source>
</evidence>
<dbReference type="InterPro" id="IPR051156">
    <property type="entry name" value="Mito/Outer_Membr_Metalloprot"/>
</dbReference>
<keyword evidence="1 6" id="KW-0645">Protease</keyword>
<organism evidence="9 10">
    <name type="scientific">Psittacicella melopsittaci</name>
    <dbReference type="NCBI Taxonomy" id="2028576"/>
    <lineage>
        <taxon>Bacteria</taxon>
        <taxon>Pseudomonadati</taxon>
        <taxon>Pseudomonadota</taxon>
        <taxon>Gammaproteobacteria</taxon>
        <taxon>Pasteurellales</taxon>
        <taxon>Psittacicellaceae</taxon>
        <taxon>Psittacicella</taxon>
    </lineage>
</organism>
<name>A0A3A1Y8A5_9GAMM</name>
<dbReference type="AlphaFoldDB" id="A0A3A1Y8A5"/>
<reference evidence="9 10" key="1">
    <citation type="submission" date="2017-08" db="EMBL/GenBank/DDBJ databases">
        <title>Reclassification of Bisgaard taxon 37 and 44.</title>
        <authorList>
            <person name="Christensen H."/>
        </authorList>
    </citation>
    <scope>NUCLEOTIDE SEQUENCE [LARGE SCALE GENOMIC DNA]</scope>
    <source>
        <strain evidence="9 10">B96_4</strain>
    </source>
</reference>
<evidence type="ECO:0000256" key="7">
    <source>
        <dbReference type="SAM" id="SignalP"/>
    </source>
</evidence>
<evidence type="ECO:0000256" key="5">
    <source>
        <dbReference type="ARBA" id="ARBA00023049"/>
    </source>
</evidence>
<sequence length="257" mass="28339">MKKKIIAVVAATSLLWGCASVAELAGYNTEQLDKISAQSYAQVREQEKQSIDTSSQTYYRILAVYNRLRPIADQENKTGVAFQWQLTVLRQKVLNAYVLPGGRIVFYTGLVEELKLNNDEIAAIMGHEMTHALLEHTKQRIGQQLLVVGASQAAAVATQSTAVGQTAITLADLGVMKPFSRANETEADVQGLFLMAKAGYNPENAITLWKKMEAYSGGDTSNSILSTHPSYSQRFKVLQDNLPEALKLYQQAIAKRK</sequence>
<dbReference type="GO" id="GO:0016020">
    <property type="term" value="C:membrane"/>
    <property type="evidence" value="ECO:0007669"/>
    <property type="project" value="TreeGrafter"/>
</dbReference>
<dbReference type="CDD" id="cd07331">
    <property type="entry name" value="M48C_Oma1_like"/>
    <property type="match status" value="1"/>
</dbReference>
<feature type="signal peptide" evidence="7">
    <location>
        <begin position="1"/>
        <end position="22"/>
    </location>
</feature>
<protein>
    <recommendedName>
        <fullName evidence="8">Peptidase M48 domain-containing protein</fullName>
    </recommendedName>
</protein>
<keyword evidence="4 6" id="KW-0862">Zinc</keyword>
<dbReference type="OrthoDB" id="9810445at2"/>
<feature type="domain" description="Peptidase M48" evidence="8">
    <location>
        <begin position="83"/>
        <end position="240"/>
    </location>
</feature>
<dbReference type="GO" id="GO:0046872">
    <property type="term" value="F:metal ion binding"/>
    <property type="evidence" value="ECO:0007669"/>
    <property type="project" value="UniProtKB-KW"/>
</dbReference>
<evidence type="ECO:0000256" key="3">
    <source>
        <dbReference type="ARBA" id="ARBA00022801"/>
    </source>
</evidence>
<keyword evidence="10" id="KW-1185">Reference proteome</keyword>
<dbReference type="GO" id="GO:0051603">
    <property type="term" value="P:proteolysis involved in protein catabolic process"/>
    <property type="evidence" value="ECO:0007669"/>
    <property type="project" value="TreeGrafter"/>
</dbReference>
<comment type="cofactor">
    <cofactor evidence="6">
        <name>Zn(2+)</name>
        <dbReference type="ChEBI" id="CHEBI:29105"/>
    </cofactor>
    <text evidence="6">Binds 1 zinc ion per subunit.</text>
</comment>
<evidence type="ECO:0000313" key="9">
    <source>
        <dbReference type="EMBL" id="RIY32344.1"/>
    </source>
</evidence>
<dbReference type="Proteomes" id="UP000266258">
    <property type="component" value="Unassembled WGS sequence"/>
</dbReference>
<evidence type="ECO:0000256" key="6">
    <source>
        <dbReference type="RuleBase" id="RU003983"/>
    </source>
</evidence>
<keyword evidence="3 6" id="KW-0378">Hydrolase</keyword>
<dbReference type="GO" id="GO:0004222">
    <property type="term" value="F:metalloendopeptidase activity"/>
    <property type="evidence" value="ECO:0007669"/>
    <property type="project" value="InterPro"/>
</dbReference>
<keyword evidence="2" id="KW-0479">Metal-binding</keyword>
<proteinExistence type="inferred from homology"/>
<dbReference type="Gene3D" id="3.30.2010.10">
    <property type="entry name" value="Metalloproteases ('zincins'), catalytic domain"/>
    <property type="match status" value="1"/>
</dbReference>
<dbReference type="PANTHER" id="PTHR22726:SF1">
    <property type="entry name" value="METALLOENDOPEPTIDASE OMA1, MITOCHONDRIAL"/>
    <property type="match status" value="1"/>
</dbReference>
<comment type="caution">
    <text evidence="9">The sequence shown here is derived from an EMBL/GenBank/DDBJ whole genome shotgun (WGS) entry which is preliminary data.</text>
</comment>
<gene>
    <name evidence="9" type="ORF">CJP74_04795</name>
</gene>
<dbReference type="Pfam" id="PF01435">
    <property type="entry name" value="Peptidase_M48"/>
    <property type="match status" value="1"/>
</dbReference>
<feature type="chain" id="PRO_5017324185" description="Peptidase M48 domain-containing protein" evidence="7">
    <location>
        <begin position="23"/>
        <end position="257"/>
    </location>
</feature>
<evidence type="ECO:0000256" key="1">
    <source>
        <dbReference type="ARBA" id="ARBA00022670"/>
    </source>
</evidence>
<comment type="similarity">
    <text evidence="6">Belongs to the peptidase M48 family.</text>
</comment>
<keyword evidence="7" id="KW-0732">Signal</keyword>
<accession>A0A3A1Y8A5</accession>